<evidence type="ECO:0000313" key="2">
    <source>
        <dbReference type="EMBL" id="KOM26330.1"/>
    </source>
</evidence>
<gene>
    <name evidence="2" type="ORF">LR48_Vigan252s004200</name>
</gene>
<sequence>MVMMKEEKGLDVQNGRKNEKDGGKEERMTMKRVKRENEGTGVEVGYGRFGREEVIGGDDDDDPEVWKKASLV</sequence>
<accession>A0A0L9T6V0</accession>
<dbReference type="AlphaFoldDB" id="A0A0L9T6V0"/>
<feature type="region of interest" description="Disordered" evidence="1">
    <location>
        <begin position="1"/>
        <end position="39"/>
    </location>
</feature>
<evidence type="ECO:0000256" key="1">
    <source>
        <dbReference type="SAM" id="MobiDB-lite"/>
    </source>
</evidence>
<name>A0A0L9T6V0_PHAAN</name>
<protein>
    <submittedName>
        <fullName evidence="2">Uncharacterized protein</fullName>
    </submittedName>
</protein>
<dbReference type="Gramene" id="KOM26330">
    <property type="protein sequence ID" value="KOM26330"/>
    <property type="gene ID" value="LR48_Vigan252s004200"/>
</dbReference>
<dbReference type="Proteomes" id="UP000053144">
    <property type="component" value="Unassembled WGS sequence"/>
</dbReference>
<proteinExistence type="predicted"/>
<reference evidence="3" key="1">
    <citation type="journal article" date="2015" name="Proc. Natl. Acad. Sci. U.S.A.">
        <title>Genome sequencing of adzuki bean (Vigna angularis) provides insight into high starch and low fat accumulation and domestication.</title>
        <authorList>
            <person name="Yang K."/>
            <person name="Tian Z."/>
            <person name="Chen C."/>
            <person name="Luo L."/>
            <person name="Zhao B."/>
            <person name="Wang Z."/>
            <person name="Yu L."/>
            <person name="Li Y."/>
            <person name="Sun Y."/>
            <person name="Li W."/>
            <person name="Chen Y."/>
            <person name="Li Y."/>
            <person name="Zhang Y."/>
            <person name="Ai D."/>
            <person name="Zhao J."/>
            <person name="Shang C."/>
            <person name="Ma Y."/>
            <person name="Wu B."/>
            <person name="Wang M."/>
            <person name="Gao L."/>
            <person name="Sun D."/>
            <person name="Zhang P."/>
            <person name="Guo F."/>
            <person name="Wang W."/>
            <person name="Li Y."/>
            <person name="Wang J."/>
            <person name="Varshney R.K."/>
            <person name="Wang J."/>
            <person name="Ling H.Q."/>
            <person name="Wan P."/>
        </authorList>
    </citation>
    <scope>NUCLEOTIDE SEQUENCE</scope>
    <source>
        <strain evidence="3">cv. Jingnong 6</strain>
    </source>
</reference>
<dbReference type="EMBL" id="KQ258313">
    <property type="protein sequence ID" value="KOM26330.1"/>
    <property type="molecule type" value="Genomic_DNA"/>
</dbReference>
<feature type="region of interest" description="Disordered" evidence="1">
    <location>
        <begin position="51"/>
        <end position="72"/>
    </location>
</feature>
<feature type="compositionally biased region" description="Basic and acidic residues" evidence="1">
    <location>
        <begin position="1"/>
        <end position="29"/>
    </location>
</feature>
<organism evidence="2 3">
    <name type="scientific">Phaseolus angularis</name>
    <name type="common">Azuki bean</name>
    <name type="synonym">Vigna angularis</name>
    <dbReference type="NCBI Taxonomy" id="3914"/>
    <lineage>
        <taxon>Eukaryota</taxon>
        <taxon>Viridiplantae</taxon>
        <taxon>Streptophyta</taxon>
        <taxon>Embryophyta</taxon>
        <taxon>Tracheophyta</taxon>
        <taxon>Spermatophyta</taxon>
        <taxon>Magnoliopsida</taxon>
        <taxon>eudicotyledons</taxon>
        <taxon>Gunneridae</taxon>
        <taxon>Pentapetalae</taxon>
        <taxon>rosids</taxon>
        <taxon>fabids</taxon>
        <taxon>Fabales</taxon>
        <taxon>Fabaceae</taxon>
        <taxon>Papilionoideae</taxon>
        <taxon>50 kb inversion clade</taxon>
        <taxon>NPAAA clade</taxon>
        <taxon>indigoferoid/millettioid clade</taxon>
        <taxon>Phaseoleae</taxon>
        <taxon>Vigna</taxon>
    </lineage>
</organism>
<evidence type="ECO:0000313" key="3">
    <source>
        <dbReference type="Proteomes" id="UP000053144"/>
    </source>
</evidence>